<keyword evidence="2" id="KW-1185">Reference proteome</keyword>
<reference evidence="2" key="1">
    <citation type="submission" date="2017-06" db="EMBL/GenBank/DDBJ databases">
        <authorList>
            <person name="Varghese N."/>
            <person name="Submissions S."/>
        </authorList>
    </citation>
    <scope>NUCLEOTIDE SEQUENCE [LARGE SCALE GENOMIC DNA]</scope>
    <source>
        <strain evidence="2">NKM1</strain>
    </source>
</reference>
<evidence type="ECO:0000313" key="1">
    <source>
        <dbReference type="EMBL" id="SNS75627.1"/>
    </source>
</evidence>
<organism evidence="1 2">
    <name type="scientific">Pontibacter ummariensis</name>
    <dbReference type="NCBI Taxonomy" id="1610492"/>
    <lineage>
        <taxon>Bacteria</taxon>
        <taxon>Pseudomonadati</taxon>
        <taxon>Bacteroidota</taxon>
        <taxon>Cytophagia</taxon>
        <taxon>Cytophagales</taxon>
        <taxon>Hymenobacteraceae</taxon>
        <taxon>Pontibacter</taxon>
    </lineage>
</organism>
<name>A0A239H2M0_9BACT</name>
<dbReference type="EMBL" id="FZOQ01000012">
    <property type="protein sequence ID" value="SNS75627.1"/>
    <property type="molecule type" value="Genomic_DNA"/>
</dbReference>
<dbReference type="AlphaFoldDB" id="A0A239H2M0"/>
<protein>
    <submittedName>
        <fullName evidence="1">Uncharacterized protein</fullName>
    </submittedName>
</protein>
<sequence length="29" mass="3583">MLFLIFLYKAKLVSTRLSNDWAYEQEQFK</sequence>
<dbReference type="Proteomes" id="UP000198432">
    <property type="component" value="Unassembled WGS sequence"/>
</dbReference>
<proteinExistence type="predicted"/>
<gene>
    <name evidence="1" type="ORF">SAMN06296052_112140</name>
</gene>
<accession>A0A239H2M0</accession>
<evidence type="ECO:0000313" key="2">
    <source>
        <dbReference type="Proteomes" id="UP000198432"/>
    </source>
</evidence>